<evidence type="ECO:0000256" key="1">
    <source>
        <dbReference type="SAM" id="Phobius"/>
    </source>
</evidence>
<feature type="transmembrane region" description="Helical" evidence="1">
    <location>
        <begin position="12"/>
        <end position="30"/>
    </location>
</feature>
<dbReference type="AlphaFoldDB" id="A0A6N7XM23"/>
<keyword evidence="1" id="KW-0812">Transmembrane</keyword>
<organism evidence="2 3">
    <name type="scientific">Tissierella pigra</name>
    <dbReference type="NCBI Taxonomy" id="2607614"/>
    <lineage>
        <taxon>Bacteria</taxon>
        <taxon>Bacillati</taxon>
        <taxon>Bacillota</taxon>
        <taxon>Tissierellia</taxon>
        <taxon>Tissierellales</taxon>
        <taxon>Tissierellaceae</taxon>
        <taxon>Tissierella</taxon>
    </lineage>
</organism>
<reference evidence="2 3" key="1">
    <citation type="submission" date="2019-09" db="EMBL/GenBank/DDBJ databases">
        <title>In-depth cultivation of the pig gut microbiome towards novel bacterial diversity and tailored functional studies.</title>
        <authorList>
            <person name="Wylensek D."/>
            <person name="Hitch T.C.A."/>
            <person name="Clavel T."/>
        </authorList>
    </citation>
    <scope>NUCLEOTIDE SEQUENCE [LARGE SCALE GENOMIC DNA]</scope>
    <source>
        <strain evidence="2 3">WCA3-693-APC-4?</strain>
    </source>
</reference>
<sequence>MNATLTVQDLFKLILFLLGIGALTYLILIFKNLNKIISKADTIMESNIKEIDDILKQLPIISENIQSITTNMDNVLEELTPEIDSTVCNINKITKNVGSITDSIENTTHKAYETFDIVTESISETAFSLQNNIKSFDSYLKLILDVVDSIKNIIKKR</sequence>
<keyword evidence="1" id="KW-0472">Membrane</keyword>
<keyword evidence="1" id="KW-1133">Transmembrane helix</keyword>
<protein>
    <submittedName>
        <fullName evidence="2">Methyl-accepting chemotaxis protein</fullName>
    </submittedName>
</protein>
<accession>A0A6N7XM23</accession>
<dbReference type="Gene3D" id="1.10.287.950">
    <property type="entry name" value="Methyl-accepting chemotaxis protein"/>
    <property type="match status" value="1"/>
</dbReference>
<evidence type="ECO:0000313" key="2">
    <source>
        <dbReference type="EMBL" id="MSU03141.1"/>
    </source>
</evidence>
<evidence type="ECO:0000313" key="3">
    <source>
        <dbReference type="Proteomes" id="UP000469523"/>
    </source>
</evidence>
<gene>
    <name evidence="2" type="ORF">FYJ83_16895</name>
</gene>
<comment type="caution">
    <text evidence="2">The sequence shown here is derived from an EMBL/GenBank/DDBJ whole genome shotgun (WGS) entry which is preliminary data.</text>
</comment>
<dbReference type="Proteomes" id="UP000469523">
    <property type="component" value="Unassembled WGS sequence"/>
</dbReference>
<keyword evidence="3" id="KW-1185">Reference proteome</keyword>
<dbReference type="EMBL" id="VUNQ01000056">
    <property type="protein sequence ID" value="MSU03141.1"/>
    <property type="molecule type" value="Genomic_DNA"/>
</dbReference>
<name>A0A6N7XM23_9FIRM</name>
<dbReference type="RefSeq" id="WP_154442644.1">
    <property type="nucleotide sequence ID" value="NZ_JAHLPJ010000001.1"/>
</dbReference>
<proteinExistence type="predicted"/>